<evidence type="ECO:0000313" key="2">
    <source>
        <dbReference type="EMBL" id="MBR7839596.1"/>
    </source>
</evidence>
<proteinExistence type="predicted"/>
<dbReference type="Gene3D" id="3.40.50.1820">
    <property type="entry name" value="alpha/beta hydrolase"/>
    <property type="match status" value="1"/>
</dbReference>
<sequence>MLIEEHVAVCQDPRIELFTARSSGPADQALLVIHGGPDWDHTYLREPLIALAETRMLVFPDLRGCGRSTTGLPAETYHPDAATADLLNLLDALQIQCADVLGFSYGGLLAQRLALAAPQRIRRLIIASSSIEPVPEAAYDDWPEARNLRALANATWTELLADPTPERTKSHAVAGIPANVWRPEARPELRRRLGDVHFSAEWAKPFIAGTVPSARPDNSLARLAALDIPILLLHGRQDLTFPAALAQSTAAQMPNARAVVIGQAGHMAHIDQPEEWLRAVTDFLD</sequence>
<dbReference type="InterPro" id="IPR000073">
    <property type="entry name" value="AB_hydrolase_1"/>
</dbReference>
<accession>A0A941EYG4</accession>
<reference evidence="2" key="1">
    <citation type="submission" date="2021-04" db="EMBL/GenBank/DDBJ databases">
        <title>Genome based classification of Actinospica acidithermotolerans sp. nov., an actinobacterium isolated from an Indonesian hot spring.</title>
        <authorList>
            <person name="Kusuma A.B."/>
            <person name="Putra K.E."/>
            <person name="Nafisah S."/>
            <person name="Loh J."/>
            <person name="Nouioui I."/>
            <person name="Goodfellow M."/>
        </authorList>
    </citation>
    <scope>NUCLEOTIDE SEQUENCE</scope>
    <source>
        <strain evidence="2">CSCA 57</strain>
    </source>
</reference>
<dbReference type="RefSeq" id="WP_212534021.1">
    <property type="nucleotide sequence ID" value="NZ_JAGSOG010000503.1"/>
</dbReference>
<name>A0A941EYG4_9ACTN</name>
<dbReference type="EMBL" id="JAGSOG010000503">
    <property type="protein sequence ID" value="MBR7839596.1"/>
    <property type="molecule type" value="Genomic_DNA"/>
</dbReference>
<dbReference type="InterPro" id="IPR000639">
    <property type="entry name" value="Epox_hydrolase-like"/>
</dbReference>
<keyword evidence="2" id="KW-0378">Hydrolase</keyword>
<evidence type="ECO:0000313" key="3">
    <source>
        <dbReference type="Proteomes" id="UP000675781"/>
    </source>
</evidence>
<gene>
    <name evidence="2" type="ORF">KDL01_40465</name>
</gene>
<dbReference type="PANTHER" id="PTHR43798">
    <property type="entry name" value="MONOACYLGLYCEROL LIPASE"/>
    <property type="match status" value="1"/>
</dbReference>
<dbReference type="GO" id="GO:0016020">
    <property type="term" value="C:membrane"/>
    <property type="evidence" value="ECO:0007669"/>
    <property type="project" value="TreeGrafter"/>
</dbReference>
<dbReference type="Pfam" id="PF00561">
    <property type="entry name" value="Abhydrolase_1"/>
    <property type="match status" value="1"/>
</dbReference>
<dbReference type="InterPro" id="IPR029058">
    <property type="entry name" value="AB_hydrolase_fold"/>
</dbReference>
<dbReference type="AlphaFoldDB" id="A0A941EYG4"/>
<organism evidence="2 3">
    <name type="scientific">Actinospica durhamensis</name>
    <dbReference type="NCBI Taxonomy" id="1508375"/>
    <lineage>
        <taxon>Bacteria</taxon>
        <taxon>Bacillati</taxon>
        <taxon>Actinomycetota</taxon>
        <taxon>Actinomycetes</taxon>
        <taxon>Catenulisporales</taxon>
        <taxon>Actinospicaceae</taxon>
        <taxon>Actinospica</taxon>
    </lineage>
</organism>
<dbReference type="PRINTS" id="PR00412">
    <property type="entry name" value="EPOXHYDRLASE"/>
</dbReference>
<dbReference type="Proteomes" id="UP000675781">
    <property type="component" value="Unassembled WGS sequence"/>
</dbReference>
<dbReference type="GO" id="GO:0046464">
    <property type="term" value="P:acylglycerol catabolic process"/>
    <property type="evidence" value="ECO:0007669"/>
    <property type="project" value="TreeGrafter"/>
</dbReference>
<evidence type="ECO:0000259" key="1">
    <source>
        <dbReference type="Pfam" id="PF00561"/>
    </source>
</evidence>
<dbReference type="SUPFAM" id="SSF53474">
    <property type="entry name" value="alpha/beta-Hydrolases"/>
    <property type="match status" value="1"/>
</dbReference>
<keyword evidence="3" id="KW-1185">Reference proteome</keyword>
<dbReference type="PANTHER" id="PTHR43798:SF33">
    <property type="entry name" value="HYDROLASE, PUTATIVE (AFU_ORTHOLOGUE AFUA_2G14860)-RELATED"/>
    <property type="match status" value="1"/>
</dbReference>
<dbReference type="PRINTS" id="PR00111">
    <property type="entry name" value="ABHYDROLASE"/>
</dbReference>
<dbReference type="InterPro" id="IPR050266">
    <property type="entry name" value="AB_hydrolase_sf"/>
</dbReference>
<protein>
    <submittedName>
        <fullName evidence="2">Alpha/beta hydrolase</fullName>
    </submittedName>
</protein>
<dbReference type="GO" id="GO:0047372">
    <property type="term" value="F:monoacylglycerol lipase activity"/>
    <property type="evidence" value="ECO:0007669"/>
    <property type="project" value="TreeGrafter"/>
</dbReference>
<feature type="domain" description="AB hydrolase-1" evidence="1">
    <location>
        <begin position="29"/>
        <end position="273"/>
    </location>
</feature>
<comment type="caution">
    <text evidence="2">The sequence shown here is derived from an EMBL/GenBank/DDBJ whole genome shotgun (WGS) entry which is preliminary data.</text>
</comment>